<dbReference type="EMBL" id="JACHVY010000001">
    <property type="protein sequence ID" value="MBB2899841.1"/>
    <property type="molecule type" value="Genomic_DNA"/>
</dbReference>
<evidence type="ECO:0000313" key="3">
    <source>
        <dbReference type="Proteomes" id="UP000533269"/>
    </source>
</evidence>
<protein>
    <submittedName>
        <fullName evidence="2">Putative glyoxalase superfamily protein PhnB</fullName>
    </submittedName>
</protein>
<dbReference type="RefSeq" id="WP_221183029.1">
    <property type="nucleotide sequence ID" value="NZ_JACHVY010000001.1"/>
</dbReference>
<dbReference type="PROSITE" id="PS51819">
    <property type="entry name" value="VOC"/>
    <property type="match status" value="1"/>
</dbReference>
<dbReference type="Pfam" id="PF00903">
    <property type="entry name" value="Glyoxalase"/>
    <property type="match status" value="1"/>
</dbReference>
<dbReference type="PANTHER" id="PTHR36503">
    <property type="entry name" value="BLR2520 PROTEIN"/>
    <property type="match status" value="1"/>
</dbReference>
<dbReference type="PANTHER" id="PTHR36503:SF1">
    <property type="entry name" value="BLR2520 PROTEIN"/>
    <property type="match status" value="1"/>
</dbReference>
<sequence>MTVIQFEGVTVLADDVAGTAGFYEHALGFEVVVRETDYVAFDTGTGVRLAVFRRSGMGAHTHDHPSFRQPRSGQAVELNFRCATPQEVRERFAGLAARGAVVVAEPADRDWGQIAGFFADPEGNVHSLFADLPA</sequence>
<gene>
    <name evidence="2" type="ORF">FHR75_000629</name>
</gene>
<dbReference type="InterPro" id="IPR037523">
    <property type="entry name" value="VOC_core"/>
</dbReference>
<proteinExistence type="predicted"/>
<dbReference type="InterPro" id="IPR029068">
    <property type="entry name" value="Glyas_Bleomycin-R_OHBP_Dase"/>
</dbReference>
<accession>A0A7W4TJ18</accession>
<dbReference type="SUPFAM" id="SSF54593">
    <property type="entry name" value="Glyoxalase/Bleomycin resistance protein/Dihydroxybiphenyl dioxygenase"/>
    <property type="match status" value="1"/>
</dbReference>
<evidence type="ECO:0000313" key="2">
    <source>
        <dbReference type="EMBL" id="MBB2899841.1"/>
    </source>
</evidence>
<feature type="domain" description="VOC" evidence="1">
    <location>
        <begin position="5"/>
        <end position="131"/>
    </location>
</feature>
<dbReference type="InterPro" id="IPR004360">
    <property type="entry name" value="Glyas_Fos-R_dOase_dom"/>
</dbReference>
<evidence type="ECO:0000259" key="1">
    <source>
        <dbReference type="PROSITE" id="PS51819"/>
    </source>
</evidence>
<reference evidence="2 3" key="1">
    <citation type="submission" date="2020-08" db="EMBL/GenBank/DDBJ databases">
        <title>The Agave Microbiome: Exploring the role of microbial communities in plant adaptations to desert environments.</title>
        <authorList>
            <person name="Partida-Martinez L.P."/>
        </authorList>
    </citation>
    <scope>NUCLEOTIDE SEQUENCE [LARGE SCALE GENOMIC DNA]</scope>
    <source>
        <strain evidence="2 3">AS2.23</strain>
    </source>
</reference>
<dbReference type="Gene3D" id="3.10.180.10">
    <property type="entry name" value="2,3-Dihydroxybiphenyl 1,2-Dioxygenase, domain 1"/>
    <property type="match status" value="1"/>
</dbReference>
<name>A0A7W4TJ18_KINRA</name>
<reference evidence="2 3" key="2">
    <citation type="submission" date="2020-08" db="EMBL/GenBank/DDBJ databases">
        <authorList>
            <person name="Partida-Martinez L."/>
            <person name="Huntemann M."/>
            <person name="Clum A."/>
            <person name="Wang J."/>
            <person name="Palaniappan K."/>
            <person name="Ritter S."/>
            <person name="Chen I.-M."/>
            <person name="Stamatis D."/>
            <person name="Reddy T."/>
            <person name="O'Malley R."/>
            <person name="Daum C."/>
            <person name="Shapiro N."/>
            <person name="Ivanova N."/>
            <person name="Kyrpides N."/>
            <person name="Woyke T."/>
        </authorList>
    </citation>
    <scope>NUCLEOTIDE SEQUENCE [LARGE SCALE GENOMIC DNA]</scope>
    <source>
        <strain evidence="2 3">AS2.23</strain>
    </source>
</reference>
<dbReference type="Proteomes" id="UP000533269">
    <property type="component" value="Unassembled WGS sequence"/>
</dbReference>
<comment type="caution">
    <text evidence="2">The sequence shown here is derived from an EMBL/GenBank/DDBJ whole genome shotgun (WGS) entry which is preliminary data.</text>
</comment>
<dbReference type="AlphaFoldDB" id="A0A7W4TJ18"/>
<organism evidence="2 3">
    <name type="scientific">Kineococcus radiotolerans</name>
    <dbReference type="NCBI Taxonomy" id="131568"/>
    <lineage>
        <taxon>Bacteria</taxon>
        <taxon>Bacillati</taxon>
        <taxon>Actinomycetota</taxon>
        <taxon>Actinomycetes</taxon>
        <taxon>Kineosporiales</taxon>
        <taxon>Kineosporiaceae</taxon>
        <taxon>Kineococcus</taxon>
    </lineage>
</organism>